<evidence type="ECO:0000313" key="4">
    <source>
        <dbReference type="Proteomes" id="UP000318521"/>
    </source>
</evidence>
<evidence type="ECO:0008006" key="5">
    <source>
        <dbReference type="Google" id="ProtNLM"/>
    </source>
</evidence>
<gene>
    <name evidence="3" type="ORF">FN960_03110</name>
</gene>
<feature type="domain" description="YhfZ helix-turn-helix" evidence="1">
    <location>
        <begin position="29"/>
        <end position="73"/>
    </location>
</feature>
<dbReference type="RefSeq" id="WP_143846902.1">
    <property type="nucleotide sequence ID" value="NZ_VLXZ01000001.1"/>
</dbReference>
<dbReference type="Gene3D" id="1.10.10.10">
    <property type="entry name" value="Winged helix-like DNA-binding domain superfamily/Winged helix DNA-binding domain"/>
    <property type="match status" value="1"/>
</dbReference>
<reference evidence="3 4" key="1">
    <citation type="submission" date="2019-07" db="EMBL/GenBank/DDBJ databases">
        <authorList>
            <person name="Park Y.J."/>
            <person name="Jeong S.E."/>
            <person name="Jung H.S."/>
        </authorList>
    </citation>
    <scope>NUCLEOTIDE SEQUENCE [LARGE SCALE GENOMIC DNA]</scope>
    <source>
        <strain evidence="4">P16(2019)</strain>
    </source>
</reference>
<dbReference type="Proteomes" id="UP000318521">
    <property type="component" value="Unassembled WGS sequence"/>
</dbReference>
<evidence type="ECO:0000313" key="3">
    <source>
        <dbReference type="EMBL" id="TSB48558.1"/>
    </source>
</evidence>
<protein>
    <recommendedName>
        <fullName evidence="5">GntR family transcriptional regulator</fullName>
    </recommendedName>
</protein>
<organism evidence="3 4">
    <name type="scientific">Alkalicoccobacillus porphyridii</name>
    <dbReference type="NCBI Taxonomy" id="2597270"/>
    <lineage>
        <taxon>Bacteria</taxon>
        <taxon>Bacillati</taxon>
        <taxon>Bacillota</taxon>
        <taxon>Bacilli</taxon>
        <taxon>Bacillales</taxon>
        <taxon>Bacillaceae</taxon>
        <taxon>Alkalicoccobacillus</taxon>
    </lineage>
</organism>
<proteinExistence type="predicted"/>
<dbReference type="Gene3D" id="3.40.190.10">
    <property type="entry name" value="Periplasmic binding protein-like II"/>
    <property type="match status" value="2"/>
</dbReference>
<evidence type="ECO:0000259" key="1">
    <source>
        <dbReference type="Pfam" id="PF14502"/>
    </source>
</evidence>
<dbReference type="OrthoDB" id="147067at2"/>
<dbReference type="Pfam" id="PF14502">
    <property type="entry name" value="HTH_41"/>
    <property type="match status" value="1"/>
</dbReference>
<feature type="domain" description="Uncharacterised protein YhfZ C-terminal" evidence="2">
    <location>
        <begin position="77"/>
        <end position="307"/>
    </location>
</feature>
<dbReference type="SUPFAM" id="SSF46785">
    <property type="entry name" value="Winged helix' DNA-binding domain"/>
    <property type="match status" value="1"/>
</dbReference>
<name>A0A554A4E4_9BACI</name>
<accession>A0A554A4E4</accession>
<keyword evidence="4" id="KW-1185">Reference proteome</keyword>
<evidence type="ECO:0000259" key="2">
    <source>
        <dbReference type="Pfam" id="PF14503"/>
    </source>
</evidence>
<dbReference type="AlphaFoldDB" id="A0A554A4E4"/>
<dbReference type="InterPro" id="IPR036388">
    <property type="entry name" value="WH-like_DNA-bd_sf"/>
</dbReference>
<dbReference type="InterPro" id="IPR032791">
    <property type="entry name" value="YhfZ_C"/>
</dbReference>
<dbReference type="SUPFAM" id="SSF53850">
    <property type="entry name" value="Periplasmic binding protein-like II"/>
    <property type="match status" value="1"/>
</dbReference>
<dbReference type="NCBIfam" id="NF041241">
    <property type="entry name" value="YhfZ_full"/>
    <property type="match status" value="1"/>
</dbReference>
<dbReference type="InterPro" id="IPR041444">
    <property type="entry name" value="HTH_41"/>
</dbReference>
<dbReference type="InterPro" id="IPR036390">
    <property type="entry name" value="WH_DNA-bd_sf"/>
</dbReference>
<dbReference type="EMBL" id="VLXZ01000001">
    <property type="protein sequence ID" value="TSB48558.1"/>
    <property type="molecule type" value="Genomic_DNA"/>
</dbReference>
<sequence>MNSYESIYSKSGITLQKVSEELLFVELNQRIPKVVDFANKFEVGRGTIQTALRYLEQIDCIKLESRGHLGTFLREKDTNKLLNHSGIKQITAVMPLPYSKKYEGLATGLTFEFERLHVPFNIAFMRGDKLRLSGLKEGRYDFALVSKFSALEEIKESEELTLAMGFGEKSYVSNHEMIFSDSQKKEIRDGMKIGIDINSTDQATLIEAETEGKNVEYVKLNYMHLLEHLKANNIDATVWSTDEMKDQFNSQPLSTKKAIEYEKKMTEAVCLIEKDNRKLEYILNLLSQEKIIEIQMLVEGGDYIPRY</sequence>
<dbReference type="Pfam" id="PF14503">
    <property type="entry name" value="YhfZ_C"/>
    <property type="match status" value="1"/>
</dbReference>
<comment type="caution">
    <text evidence="3">The sequence shown here is derived from an EMBL/GenBank/DDBJ whole genome shotgun (WGS) entry which is preliminary data.</text>
</comment>